<dbReference type="InterPro" id="IPR014284">
    <property type="entry name" value="RNA_pol_sigma-70_dom"/>
</dbReference>
<proteinExistence type="predicted"/>
<feature type="region of interest" description="Disordered" evidence="5">
    <location>
        <begin position="246"/>
        <end position="300"/>
    </location>
</feature>
<evidence type="ECO:0000256" key="5">
    <source>
        <dbReference type="SAM" id="MobiDB-lite"/>
    </source>
</evidence>
<keyword evidence="6" id="KW-0812">Transmembrane</keyword>
<evidence type="ECO:0000256" key="4">
    <source>
        <dbReference type="ARBA" id="ARBA00023163"/>
    </source>
</evidence>
<evidence type="ECO:0000256" key="6">
    <source>
        <dbReference type="SAM" id="Phobius"/>
    </source>
</evidence>
<feature type="domain" description="RNA polymerase sigma-70 region 2" evidence="7">
    <location>
        <begin position="12"/>
        <end position="73"/>
    </location>
</feature>
<dbReference type="Proteomes" id="UP001379533">
    <property type="component" value="Chromosome"/>
</dbReference>
<dbReference type="InterPro" id="IPR013325">
    <property type="entry name" value="RNA_pol_sigma_r2"/>
</dbReference>
<feature type="transmembrane region" description="Helical" evidence="6">
    <location>
        <begin position="155"/>
        <end position="177"/>
    </location>
</feature>
<feature type="region of interest" description="Disordered" evidence="5">
    <location>
        <begin position="185"/>
        <end position="204"/>
    </location>
</feature>
<evidence type="ECO:0000313" key="9">
    <source>
        <dbReference type="Proteomes" id="UP001379533"/>
    </source>
</evidence>
<keyword evidence="6" id="KW-1133">Transmembrane helix</keyword>
<evidence type="ECO:0000256" key="2">
    <source>
        <dbReference type="ARBA" id="ARBA00023082"/>
    </source>
</evidence>
<dbReference type="PANTHER" id="PTHR43133:SF8">
    <property type="entry name" value="RNA POLYMERASE SIGMA FACTOR HI_1459-RELATED"/>
    <property type="match status" value="1"/>
</dbReference>
<evidence type="ECO:0000256" key="3">
    <source>
        <dbReference type="ARBA" id="ARBA00023125"/>
    </source>
</evidence>
<dbReference type="InterPro" id="IPR007627">
    <property type="entry name" value="RNA_pol_sigma70_r2"/>
</dbReference>
<sequence length="300" mass="33318">MSVADWSSSTFREALVALVRRRVPEKDAEDVVQATLAEVMAAAHRPEDPETLRKWIYGITRNKIADYHRRARREVLDAPEAAALESAPAMEDVNDLLRWAMRELPHGQDAQRTFQWLLREGEGEKLESIAEGEKIPPARVRQRVSRLRRHFRDRWAAQVAALAALGVIGIVVAIWILRDRPRKPDAPIARDPAPTPQIAPTPRELAIRERNEALVLCDEGKWKECIEKLDRAVSVVPELEDDADVKSARAAAAEALRPTPQLQLPETSSSGHGLDSFAPIPSSTAPPRRAPRKPTGGSGP</sequence>
<dbReference type="Gene3D" id="1.10.1740.10">
    <property type="match status" value="1"/>
</dbReference>
<reference evidence="8 9" key="1">
    <citation type="submission" date="2021-12" db="EMBL/GenBank/DDBJ databases">
        <title>Discovery of the Pendulisporaceae a myxobacterial family with distinct sporulation behavior and unique specialized metabolism.</title>
        <authorList>
            <person name="Garcia R."/>
            <person name="Popoff A."/>
            <person name="Bader C.D."/>
            <person name="Loehr J."/>
            <person name="Walesch S."/>
            <person name="Walt C."/>
            <person name="Boldt J."/>
            <person name="Bunk B."/>
            <person name="Haeckl F.J.F.P.J."/>
            <person name="Gunesch A.P."/>
            <person name="Birkelbach J."/>
            <person name="Nuebel U."/>
            <person name="Pietschmann T."/>
            <person name="Bach T."/>
            <person name="Mueller R."/>
        </authorList>
    </citation>
    <scope>NUCLEOTIDE SEQUENCE [LARGE SCALE GENOMIC DNA]</scope>
    <source>
        <strain evidence="8 9">MSr12523</strain>
    </source>
</reference>
<keyword evidence="3" id="KW-0238">DNA-binding</keyword>
<gene>
    <name evidence="8" type="ORF">LZC95_00510</name>
</gene>
<keyword evidence="9" id="KW-1185">Reference proteome</keyword>
<evidence type="ECO:0000256" key="1">
    <source>
        <dbReference type="ARBA" id="ARBA00023015"/>
    </source>
</evidence>
<organism evidence="8 9">
    <name type="scientific">Pendulispora brunnea</name>
    <dbReference type="NCBI Taxonomy" id="2905690"/>
    <lineage>
        <taxon>Bacteria</taxon>
        <taxon>Pseudomonadati</taxon>
        <taxon>Myxococcota</taxon>
        <taxon>Myxococcia</taxon>
        <taxon>Myxococcales</taxon>
        <taxon>Sorangiineae</taxon>
        <taxon>Pendulisporaceae</taxon>
        <taxon>Pendulispora</taxon>
    </lineage>
</organism>
<dbReference type="EMBL" id="CP089982">
    <property type="protein sequence ID" value="WXA95321.1"/>
    <property type="molecule type" value="Genomic_DNA"/>
</dbReference>
<dbReference type="PANTHER" id="PTHR43133">
    <property type="entry name" value="RNA POLYMERASE ECF-TYPE SIGMA FACTO"/>
    <property type="match status" value="1"/>
</dbReference>
<dbReference type="SUPFAM" id="SSF88946">
    <property type="entry name" value="Sigma2 domain of RNA polymerase sigma factors"/>
    <property type="match status" value="1"/>
</dbReference>
<dbReference type="InterPro" id="IPR039425">
    <property type="entry name" value="RNA_pol_sigma-70-like"/>
</dbReference>
<dbReference type="RefSeq" id="WP_394845928.1">
    <property type="nucleotide sequence ID" value="NZ_CP089982.1"/>
</dbReference>
<feature type="compositionally biased region" description="Polar residues" evidence="5">
    <location>
        <begin position="260"/>
        <end position="271"/>
    </location>
</feature>
<keyword evidence="1" id="KW-0805">Transcription regulation</keyword>
<dbReference type="NCBIfam" id="TIGR02937">
    <property type="entry name" value="sigma70-ECF"/>
    <property type="match status" value="1"/>
</dbReference>
<dbReference type="Pfam" id="PF04542">
    <property type="entry name" value="Sigma70_r2"/>
    <property type="match status" value="1"/>
</dbReference>
<evidence type="ECO:0000259" key="7">
    <source>
        <dbReference type="Pfam" id="PF04542"/>
    </source>
</evidence>
<accession>A0ABZ2K9J9</accession>
<name>A0ABZ2K9J9_9BACT</name>
<feature type="compositionally biased region" description="Low complexity" evidence="5">
    <location>
        <begin position="278"/>
        <end position="287"/>
    </location>
</feature>
<protein>
    <submittedName>
        <fullName evidence="8">Sigma-70 family RNA polymerase sigma factor</fullName>
    </submittedName>
</protein>
<keyword evidence="6" id="KW-0472">Membrane</keyword>
<keyword evidence="2" id="KW-0731">Sigma factor</keyword>
<keyword evidence="4" id="KW-0804">Transcription</keyword>
<evidence type="ECO:0000313" key="8">
    <source>
        <dbReference type="EMBL" id="WXA95321.1"/>
    </source>
</evidence>